<keyword evidence="5" id="KW-1185">Reference proteome</keyword>
<dbReference type="PROSITE" id="PS50198">
    <property type="entry name" value="PPIC_PPIASE_2"/>
    <property type="match status" value="1"/>
</dbReference>
<evidence type="ECO:0000313" key="5">
    <source>
        <dbReference type="Proteomes" id="UP000008701"/>
    </source>
</evidence>
<dbReference type="Proteomes" id="UP000008701">
    <property type="component" value="Chromosome"/>
</dbReference>
<evidence type="ECO:0000259" key="3">
    <source>
        <dbReference type="PROSITE" id="PS50198"/>
    </source>
</evidence>
<dbReference type="InterPro" id="IPR046357">
    <property type="entry name" value="PPIase_dom_sf"/>
</dbReference>
<dbReference type="HOGENOM" id="CLU_023843_0_0_10"/>
<accession>A1BDC2</accession>
<reference evidence="4 5" key="1">
    <citation type="submission" date="2006-12" db="EMBL/GenBank/DDBJ databases">
        <title>Complete sequence of Chlorobium phaeobacteroides DSM 266.</title>
        <authorList>
            <consortium name="US DOE Joint Genome Institute"/>
            <person name="Copeland A."/>
            <person name="Lucas S."/>
            <person name="Lapidus A."/>
            <person name="Barry K."/>
            <person name="Detter J.C."/>
            <person name="Glavina del Rio T."/>
            <person name="Hammon N."/>
            <person name="Israni S."/>
            <person name="Pitluck S."/>
            <person name="Goltsman E."/>
            <person name="Schmutz J."/>
            <person name="Larimer F."/>
            <person name="Land M."/>
            <person name="Hauser L."/>
            <person name="Mikhailova N."/>
            <person name="Li T."/>
            <person name="Overmann J."/>
            <person name="Bryant D.A."/>
            <person name="Richardson P."/>
        </authorList>
    </citation>
    <scope>NUCLEOTIDE SEQUENCE [LARGE SCALE GENOMIC DNA]</scope>
    <source>
        <strain evidence="4 5">DSM 266</strain>
    </source>
</reference>
<sequence>MAVMTSLRDKTHIILYALLAAFLALIVFEWGMNFSGFSGKKRDIAGKVNGKDISAAQYEEVYNEISGNFRRTNPGAEITPVTELEFRQQAWNIVVDQTLLEEQFAKFGITVQDQEVVESLDSPEPPMIIRQNFSDSTGSIDRKKLDVARRDPKNKDLWLQLEKMVQRELKVNKLIRALQPMVRVTGRELDDIVRRNFGRFSASFVPVPLSFAGTDTSFPVKEDEIQKYYNEHKELLKQLPSRSADYVFFPLTPSSKDSSSVRSELESLRSEFSAAVNDTDYVKVQSDRPNGVNVLYNRANFSLPAGSIVFSPANLKAGAIVGPVADRGEYRLLKIKEVRTAQPIARASHILLRFNPGNKEEVEKVRERMVMIFKNLQAGVPFETLAGKYSEDPGSAVQGGDLGWFTRESMLPEFSAAVFSGTPGAVVKPVQTKFGLHIIKVTGFDQTAVIASEIVRTIRPSTETVDSARRLAMAFQMQAKDKGLEKSASTEKLVVGKTGDFGKHTLIADIGFSDKITAFAFNGKEGALSDVIETEKGFYVMKLTGVNDTGYRRLDADLKKRITAELVRLKKEPVLEKKLSLNAKQSGATLDKIAAAYPGTVVVTADDIRWVDGFIPGYGFDQPLVEAMSAMTEGKLSGPVKTNDGYAIVLLSKKNMPAERDVEAAKTAFTPKIIQDKLNRLFTEYFATIKKNAVIEDLRP</sequence>
<dbReference type="AlphaFoldDB" id="A1BDC2"/>
<dbReference type="PANTHER" id="PTHR47245">
    <property type="entry name" value="PEPTIDYLPROLYL ISOMERASE"/>
    <property type="match status" value="1"/>
</dbReference>
<dbReference type="Pfam" id="PF13623">
    <property type="entry name" value="SurA_N_2"/>
    <property type="match status" value="1"/>
</dbReference>
<name>A1BDC2_CHLPD</name>
<dbReference type="Pfam" id="PF13616">
    <property type="entry name" value="Rotamase_3"/>
    <property type="match status" value="1"/>
</dbReference>
<feature type="transmembrane region" description="Helical" evidence="2">
    <location>
        <begin position="12"/>
        <end position="32"/>
    </location>
</feature>
<dbReference type="Gene3D" id="3.10.50.40">
    <property type="match status" value="2"/>
</dbReference>
<keyword evidence="2" id="KW-0812">Transmembrane</keyword>
<keyword evidence="1 4" id="KW-0413">Isomerase</keyword>
<dbReference type="PANTHER" id="PTHR47245:SF2">
    <property type="entry name" value="PEPTIDYL-PROLYL CIS-TRANS ISOMERASE HP_0175-RELATED"/>
    <property type="match status" value="1"/>
</dbReference>
<gene>
    <name evidence="4" type="ordered locus">Cpha266_0340</name>
</gene>
<dbReference type="eggNOG" id="COG0760">
    <property type="taxonomic scope" value="Bacteria"/>
</dbReference>
<keyword evidence="2" id="KW-0472">Membrane</keyword>
<dbReference type="GO" id="GO:0003755">
    <property type="term" value="F:peptidyl-prolyl cis-trans isomerase activity"/>
    <property type="evidence" value="ECO:0007669"/>
    <property type="project" value="UniProtKB-KW"/>
</dbReference>
<dbReference type="STRING" id="290317.Cpha266_0340"/>
<evidence type="ECO:0000256" key="1">
    <source>
        <dbReference type="PROSITE-ProRule" id="PRU00278"/>
    </source>
</evidence>
<dbReference type="InterPro" id="IPR023058">
    <property type="entry name" value="PPIase_PpiC_CS"/>
</dbReference>
<dbReference type="SUPFAM" id="SSF54534">
    <property type="entry name" value="FKBP-like"/>
    <property type="match status" value="3"/>
</dbReference>
<feature type="domain" description="PpiC" evidence="3">
    <location>
        <begin position="342"/>
        <end position="443"/>
    </location>
</feature>
<dbReference type="KEGG" id="cph:Cpha266_0340"/>
<evidence type="ECO:0000313" key="4">
    <source>
        <dbReference type="EMBL" id="ABL64399.1"/>
    </source>
</evidence>
<keyword evidence="2" id="KW-1133">Transmembrane helix</keyword>
<dbReference type="Gene3D" id="1.10.4030.10">
    <property type="entry name" value="Porin chaperone SurA, peptide-binding domain"/>
    <property type="match status" value="2"/>
</dbReference>
<keyword evidence="1" id="KW-0697">Rotamase</keyword>
<dbReference type="RefSeq" id="WP_011744233.1">
    <property type="nucleotide sequence ID" value="NC_008639.1"/>
</dbReference>
<organism evidence="4 5">
    <name type="scientific">Chlorobium phaeobacteroides (strain DSM 266 / SMG 266 / 2430)</name>
    <dbReference type="NCBI Taxonomy" id="290317"/>
    <lineage>
        <taxon>Bacteria</taxon>
        <taxon>Pseudomonadati</taxon>
        <taxon>Chlorobiota</taxon>
        <taxon>Chlorobiia</taxon>
        <taxon>Chlorobiales</taxon>
        <taxon>Chlorobiaceae</taxon>
        <taxon>Chlorobium/Pelodictyon group</taxon>
        <taxon>Chlorobium</taxon>
    </lineage>
</organism>
<dbReference type="SUPFAM" id="SSF109998">
    <property type="entry name" value="Triger factor/SurA peptide-binding domain-like"/>
    <property type="match status" value="1"/>
</dbReference>
<evidence type="ECO:0000256" key="2">
    <source>
        <dbReference type="SAM" id="Phobius"/>
    </source>
</evidence>
<dbReference type="InterPro" id="IPR027304">
    <property type="entry name" value="Trigger_fact/SurA_dom_sf"/>
</dbReference>
<protein>
    <submittedName>
        <fullName evidence="4">PpiC-type peptidyl-prolyl cis-trans isomerase</fullName>
    </submittedName>
</protein>
<dbReference type="InterPro" id="IPR050245">
    <property type="entry name" value="PrsA_foldase"/>
</dbReference>
<dbReference type="PROSITE" id="PS01096">
    <property type="entry name" value="PPIC_PPIASE_1"/>
    <property type="match status" value="1"/>
</dbReference>
<dbReference type="InterPro" id="IPR000297">
    <property type="entry name" value="PPIase_PpiC"/>
</dbReference>
<dbReference type="EMBL" id="CP000492">
    <property type="protein sequence ID" value="ABL64399.1"/>
    <property type="molecule type" value="Genomic_DNA"/>
</dbReference>
<proteinExistence type="predicted"/>
<dbReference type="OrthoDB" id="9812372at2"/>